<dbReference type="GO" id="GO:0016787">
    <property type="term" value="F:hydrolase activity"/>
    <property type="evidence" value="ECO:0007669"/>
    <property type="project" value="UniProtKB-KW"/>
</dbReference>
<evidence type="ECO:0000313" key="4">
    <source>
        <dbReference type="Proteomes" id="UP000755551"/>
    </source>
</evidence>
<gene>
    <name evidence="3" type="ORF">KTN04_01045</name>
</gene>
<name>A0ABS6M6M9_9GAMM</name>
<feature type="compositionally biased region" description="Basic and acidic residues" evidence="1">
    <location>
        <begin position="1"/>
        <end position="21"/>
    </location>
</feature>
<evidence type="ECO:0000313" key="3">
    <source>
        <dbReference type="EMBL" id="MBV0931927.1"/>
    </source>
</evidence>
<accession>A0ABS6M6M9</accession>
<organism evidence="3 4">
    <name type="scientific">Marinobacterium weihaiense</name>
    <dbReference type="NCBI Taxonomy" id="2851016"/>
    <lineage>
        <taxon>Bacteria</taxon>
        <taxon>Pseudomonadati</taxon>
        <taxon>Pseudomonadota</taxon>
        <taxon>Gammaproteobacteria</taxon>
        <taxon>Oceanospirillales</taxon>
        <taxon>Oceanospirillaceae</taxon>
        <taxon>Marinobacterium</taxon>
    </lineage>
</organism>
<dbReference type="PANTHER" id="PTHR36837">
    <property type="entry name" value="POLY(3-HYDROXYALKANOATE) POLYMERASE SUBUNIT PHAC"/>
    <property type="match status" value="1"/>
</dbReference>
<dbReference type="PANTHER" id="PTHR36837:SF2">
    <property type="entry name" value="POLY(3-HYDROXYALKANOATE) POLYMERASE SUBUNIT PHAC"/>
    <property type="match status" value="1"/>
</dbReference>
<feature type="region of interest" description="Disordered" evidence="1">
    <location>
        <begin position="1"/>
        <end position="32"/>
    </location>
</feature>
<evidence type="ECO:0000256" key="1">
    <source>
        <dbReference type="SAM" id="MobiDB-lite"/>
    </source>
</evidence>
<dbReference type="EMBL" id="JAHQZT010000001">
    <property type="protein sequence ID" value="MBV0931927.1"/>
    <property type="molecule type" value="Genomic_DNA"/>
</dbReference>
<comment type="caution">
    <text evidence="3">The sequence shown here is derived from an EMBL/GenBank/DDBJ whole genome shotgun (WGS) entry which is preliminary data.</text>
</comment>
<protein>
    <submittedName>
        <fullName evidence="3">Alpha/beta fold hydrolase</fullName>
    </submittedName>
</protein>
<dbReference type="RefSeq" id="WP_217333346.1">
    <property type="nucleotide sequence ID" value="NZ_JAHQZT010000001.1"/>
</dbReference>
<feature type="domain" description="AB hydrolase-1" evidence="2">
    <location>
        <begin position="65"/>
        <end position="331"/>
    </location>
</feature>
<keyword evidence="4" id="KW-1185">Reference proteome</keyword>
<dbReference type="Pfam" id="PF00561">
    <property type="entry name" value="Abhydrolase_1"/>
    <property type="match status" value="1"/>
</dbReference>
<keyword evidence="3" id="KW-0378">Hydrolase</keyword>
<dbReference type="Proteomes" id="UP000755551">
    <property type="component" value="Unassembled WGS sequence"/>
</dbReference>
<dbReference type="InterPro" id="IPR051321">
    <property type="entry name" value="PHA/PHB_synthase"/>
</dbReference>
<proteinExistence type="predicted"/>
<evidence type="ECO:0000259" key="2">
    <source>
        <dbReference type="Pfam" id="PF00561"/>
    </source>
</evidence>
<sequence>MNHVKLDPARARQQIDRRRNNADSANCESNRRVHHRHSPHTLIFQSGRMRLLHFNATTRRRLHTPLLICYALVNRPYILDLSRQRSMIARLQDQGIDVYLIDWGTPQRSDRYLSLDDYLDEKLDLCVEQACRHSQRSKVNLMGVCQGGVLSLCYSLAFAHRVRNLITLVTPFDTDPHHFRLNRLSRHIDTGLAQTTYGNLPGPLLNEFFTQLQPLQLTAGKRLSAHAHLSGDNAEHFLLMEQWLQDCPDLAGTALEEFVQLFFRDNALMDPQGFSICGQTHRLAALQPPLLNLYGTEDTLVPPQSTTAARQLLQGKDYTELALKAGHIGMLNGRRALEELPATIAAWLRVRDE</sequence>
<dbReference type="InterPro" id="IPR000073">
    <property type="entry name" value="AB_hydrolase_1"/>
</dbReference>
<reference evidence="3 4" key="1">
    <citation type="submission" date="2021-06" db="EMBL/GenBank/DDBJ databases">
        <title>Bacterium isolated from marine sediment.</title>
        <authorList>
            <person name="Zhu K.-L."/>
            <person name="Du Z.-J."/>
            <person name="Liang Q.-Y."/>
        </authorList>
    </citation>
    <scope>NUCLEOTIDE SEQUENCE [LARGE SCALE GENOMIC DNA]</scope>
    <source>
        <strain evidence="3 4">A346</strain>
    </source>
</reference>